<dbReference type="EMBL" id="CAJVPT010003052">
    <property type="protein sequence ID" value="CAG8490997.1"/>
    <property type="molecule type" value="Genomic_DNA"/>
</dbReference>
<proteinExistence type="predicted"/>
<gene>
    <name evidence="1" type="ORF">ACOLOM_LOCUS2379</name>
</gene>
<keyword evidence="2" id="KW-1185">Reference proteome</keyword>
<sequence length="141" mass="15981">MRCKNERQLDCWLLSKEIDHEYQAREKVDREDSHEQKVMPAPNAAALKPTLSNNATNKTREYEVLVIPPASPTSDTYTATQQPLRTRTKRINCNSTNGTFYWIPEGYRAVLVRTADLPLLVGSEYPLPSPTYSSDSEDSSC</sequence>
<accession>A0ACA9KTF9</accession>
<evidence type="ECO:0000313" key="2">
    <source>
        <dbReference type="Proteomes" id="UP000789525"/>
    </source>
</evidence>
<organism evidence="1 2">
    <name type="scientific">Acaulospora colombiana</name>
    <dbReference type="NCBI Taxonomy" id="27376"/>
    <lineage>
        <taxon>Eukaryota</taxon>
        <taxon>Fungi</taxon>
        <taxon>Fungi incertae sedis</taxon>
        <taxon>Mucoromycota</taxon>
        <taxon>Glomeromycotina</taxon>
        <taxon>Glomeromycetes</taxon>
        <taxon>Diversisporales</taxon>
        <taxon>Acaulosporaceae</taxon>
        <taxon>Acaulospora</taxon>
    </lineage>
</organism>
<protein>
    <submittedName>
        <fullName evidence="1">4309_t:CDS:1</fullName>
    </submittedName>
</protein>
<name>A0ACA9KTF9_9GLOM</name>
<dbReference type="Proteomes" id="UP000789525">
    <property type="component" value="Unassembled WGS sequence"/>
</dbReference>
<reference evidence="1" key="1">
    <citation type="submission" date="2021-06" db="EMBL/GenBank/DDBJ databases">
        <authorList>
            <person name="Kallberg Y."/>
            <person name="Tangrot J."/>
            <person name="Rosling A."/>
        </authorList>
    </citation>
    <scope>NUCLEOTIDE SEQUENCE</scope>
    <source>
        <strain evidence="1">CL356</strain>
    </source>
</reference>
<evidence type="ECO:0000313" key="1">
    <source>
        <dbReference type="EMBL" id="CAG8490997.1"/>
    </source>
</evidence>
<comment type="caution">
    <text evidence="1">The sequence shown here is derived from an EMBL/GenBank/DDBJ whole genome shotgun (WGS) entry which is preliminary data.</text>
</comment>